<organism evidence="19 20">
    <name type="scientific">Trichoderma cornu-damae</name>
    <dbReference type="NCBI Taxonomy" id="654480"/>
    <lineage>
        <taxon>Eukaryota</taxon>
        <taxon>Fungi</taxon>
        <taxon>Dikarya</taxon>
        <taxon>Ascomycota</taxon>
        <taxon>Pezizomycotina</taxon>
        <taxon>Sordariomycetes</taxon>
        <taxon>Hypocreomycetidae</taxon>
        <taxon>Hypocreales</taxon>
        <taxon>Hypocreaceae</taxon>
        <taxon>Trichoderma</taxon>
    </lineage>
</organism>
<keyword evidence="7 16" id="KW-0812">Transmembrane</keyword>
<keyword evidence="5" id="KW-0964">Secreted</keyword>
<keyword evidence="14" id="KW-0408">Iron</keyword>
<dbReference type="PROSITE" id="PS52012">
    <property type="entry name" value="CFEM"/>
    <property type="match status" value="1"/>
</dbReference>
<feature type="transmembrane region" description="Helical" evidence="16">
    <location>
        <begin position="115"/>
        <end position="134"/>
    </location>
</feature>
<evidence type="ECO:0000256" key="10">
    <source>
        <dbReference type="ARBA" id="ARBA00023136"/>
    </source>
</evidence>
<dbReference type="EMBL" id="JAIWOZ010000001">
    <property type="protein sequence ID" value="KAH6611478.1"/>
    <property type="molecule type" value="Genomic_DNA"/>
</dbReference>
<evidence type="ECO:0000256" key="14">
    <source>
        <dbReference type="PROSITE-ProRule" id="PRU01356"/>
    </source>
</evidence>
<comment type="caution">
    <text evidence="19">The sequence shown here is derived from an EMBL/GenBank/DDBJ whole genome shotgun (WGS) entry which is preliminary data.</text>
</comment>
<dbReference type="InterPro" id="IPR008427">
    <property type="entry name" value="Extracellular_membr_CFEM_dom"/>
</dbReference>
<keyword evidence="14" id="KW-0349">Heme</keyword>
<dbReference type="SMART" id="SM00747">
    <property type="entry name" value="CFEM"/>
    <property type="match status" value="1"/>
</dbReference>
<evidence type="ECO:0000256" key="13">
    <source>
        <dbReference type="ARBA" id="ARBA00038359"/>
    </source>
</evidence>
<dbReference type="Pfam" id="PF20684">
    <property type="entry name" value="Fung_rhodopsin"/>
    <property type="match status" value="1"/>
</dbReference>
<accession>A0A9P8QY12</accession>
<dbReference type="AlphaFoldDB" id="A0A9P8QY12"/>
<evidence type="ECO:0000256" key="17">
    <source>
        <dbReference type="SAM" id="SignalP"/>
    </source>
</evidence>
<feature type="disulfide bond" evidence="14">
    <location>
        <begin position="60"/>
        <end position="67"/>
    </location>
</feature>
<dbReference type="Proteomes" id="UP000827724">
    <property type="component" value="Unassembled WGS sequence"/>
</dbReference>
<evidence type="ECO:0000259" key="18">
    <source>
        <dbReference type="PROSITE" id="PS52012"/>
    </source>
</evidence>
<feature type="binding site" description="axial binding residue" evidence="14">
    <location>
        <position position="64"/>
    </location>
    <ligand>
        <name>heme</name>
        <dbReference type="ChEBI" id="CHEBI:30413"/>
    </ligand>
    <ligandPart>
        <name>Fe</name>
        <dbReference type="ChEBI" id="CHEBI:18248"/>
    </ligandPart>
</feature>
<keyword evidence="11 14" id="KW-1015">Disulfide bond</keyword>
<protein>
    <submittedName>
        <fullName evidence="19">PTH11 GPCR protein</fullName>
    </submittedName>
</protein>
<dbReference type="InterPro" id="IPR049326">
    <property type="entry name" value="Rhodopsin_dom_fungi"/>
</dbReference>
<dbReference type="GO" id="GO:0098552">
    <property type="term" value="C:side of membrane"/>
    <property type="evidence" value="ECO:0007669"/>
    <property type="project" value="UniProtKB-KW"/>
</dbReference>
<keyword evidence="20" id="KW-1185">Reference proteome</keyword>
<keyword evidence="10 16" id="KW-0472">Membrane</keyword>
<evidence type="ECO:0000256" key="8">
    <source>
        <dbReference type="ARBA" id="ARBA00022729"/>
    </source>
</evidence>
<feature type="disulfide bond" evidence="14">
    <location>
        <begin position="50"/>
        <end position="81"/>
    </location>
</feature>
<feature type="region of interest" description="Disordered" evidence="15">
    <location>
        <begin position="396"/>
        <end position="431"/>
    </location>
</feature>
<dbReference type="InterPro" id="IPR052337">
    <property type="entry name" value="SAT4-like"/>
</dbReference>
<evidence type="ECO:0000256" key="4">
    <source>
        <dbReference type="ARBA" id="ARBA00010031"/>
    </source>
</evidence>
<proteinExistence type="inferred from homology"/>
<evidence type="ECO:0000256" key="5">
    <source>
        <dbReference type="ARBA" id="ARBA00022525"/>
    </source>
</evidence>
<reference evidence="19" key="1">
    <citation type="submission" date="2021-08" db="EMBL/GenBank/DDBJ databases">
        <title>Chromosome-Level Trichoderma cornu-damae using Hi-C Data.</title>
        <authorList>
            <person name="Kim C.S."/>
        </authorList>
    </citation>
    <scope>NUCLEOTIDE SEQUENCE</scope>
    <source>
        <strain evidence="19">KA19-0412C</strain>
    </source>
</reference>
<feature type="compositionally biased region" description="Basic and acidic residues" evidence="15">
    <location>
        <begin position="422"/>
        <end position="431"/>
    </location>
</feature>
<dbReference type="PANTHER" id="PTHR33048:SF143">
    <property type="entry name" value="EXTRACELLULAR MEMBRANE PROTEIN CFEM DOMAIN-CONTAINING PROTEIN-RELATED"/>
    <property type="match status" value="1"/>
</dbReference>
<name>A0A9P8QY12_9HYPO</name>
<evidence type="ECO:0000256" key="16">
    <source>
        <dbReference type="SAM" id="Phobius"/>
    </source>
</evidence>
<feature type="transmembrane region" description="Helical" evidence="16">
    <location>
        <begin position="227"/>
        <end position="255"/>
    </location>
</feature>
<evidence type="ECO:0000256" key="11">
    <source>
        <dbReference type="ARBA" id="ARBA00023157"/>
    </source>
</evidence>
<keyword evidence="6" id="KW-0336">GPI-anchor</keyword>
<evidence type="ECO:0000256" key="1">
    <source>
        <dbReference type="ARBA" id="ARBA00004141"/>
    </source>
</evidence>
<feature type="transmembrane region" description="Helical" evidence="16">
    <location>
        <begin position="189"/>
        <end position="215"/>
    </location>
</feature>
<keyword evidence="8 17" id="KW-0732">Signal</keyword>
<evidence type="ECO:0000256" key="7">
    <source>
        <dbReference type="ARBA" id="ARBA00022692"/>
    </source>
</evidence>
<evidence type="ECO:0000256" key="6">
    <source>
        <dbReference type="ARBA" id="ARBA00022622"/>
    </source>
</evidence>
<evidence type="ECO:0000313" key="20">
    <source>
        <dbReference type="Proteomes" id="UP000827724"/>
    </source>
</evidence>
<feature type="signal peptide" evidence="17">
    <location>
        <begin position="1"/>
        <end position="18"/>
    </location>
</feature>
<evidence type="ECO:0000313" key="19">
    <source>
        <dbReference type="EMBL" id="KAH6611478.1"/>
    </source>
</evidence>
<feature type="transmembrane region" description="Helical" evidence="16">
    <location>
        <begin position="146"/>
        <end position="169"/>
    </location>
</feature>
<feature type="disulfide bond" evidence="14">
    <location>
        <begin position="46"/>
        <end position="86"/>
    </location>
</feature>
<keyword evidence="14" id="KW-0479">Metal-binding</keyword>
<keyword evidence="12" id="KW-0449">Lipoprotein</keyword>
<evidence type="ECO:0000256" key="15">
    <source>
        <dbReference type="SAM" id="MobiDB-lite"/>
    </source>
</evidence>
<evidence type="ECO:0000256" key="2">
    <source>
        <dbReference type="ARBA" id="ARBA00004589"/>
    </source>
</evidence>
<evidence type="ECO:0000256" key="3">
    <source>
        <dbReference type="ARBA" id="ARBA00004613"/>
    </source>
</evidence>
<comment type="subcellular location">
    <subcellularLocation>
        <location evidence="2">Membrane</location>
        <topology evidence="2">Lipid-anchor</topology>
        <topology evidence="2">GPI-anchor</topology>
    </subcellularLocation>
    <subcellularLocation>
        <location evidence="1">Membrane</location>
        <topology evidence="1">Multi-pass membrane protein</topology>
    </subcellularLocation>
    <subcellularLocation>
        <location evidence="3">Secreted</location>
    </subcellularLocation>
</comment>
<keyword evidence="9 16" id="KW-1133">Transmembrane helix</keyword>
<dbReference type="GO" id="GO:0046872">
    <property type="term" value="F:metal ion binding"/>
    <property type="evidence" value="ECO:0007669"/>
    <property type="project" value="UniProtKB-UniRule"/>
</dbReference>
<feature type="transmembrane region" description="Helical" evidence="16">
    <location>
        <begin position="275"/>
        <end position="297"/>
    </location>
</feature>
<dbReference type="Pfam" id="PF05730">
    <property type="entry name" value="CFEM"/>
    <property type="match status" value="1"/>
</dbReference>
<feature type="domain" description="CFEM" evidence="18">
    <location>
        <begin position="18"/>
        <end position="130"/>
    </location>
</feature>
<dbReference type="GO" id="GO:0005576">
    <property type="term" value="C:extracellular region"/>
    <property type="evidence" value="ECO:0007669"/>
    <property type="project" value="UniProtKB-SubCell"/>
</dbReference>
<feature type="transmembrane region" description="Helical" evidence="16">
    <location>
        <begin position="309"/>
        <end position="329"/>
    </location>
</feature>
<dbReference type="OrthoDB" id="2496787at2759"/>
<feature type="compositionally biased region" description="Polar residues" evidence="15">
    <location>
        <begin position="404"/>
        <end position="417"/>
    </location>
</feature>
<comment type="similarity">
    <text evidence="4">Belongs to the RBT5 family.</text>
</comment>
<feature type="chain" id="PRO_5040127984" evidence="17">
    <location>
        <begin position="19"/>
        <end position="431"/>
    </location>
</feature>
<dbReference type="PANTHER" id="PTHR33048">
    <property type="entry name" value="PTH11-LIKE INTEGRAL MEMBRANE PROTEIN (AFU_ORTHOLOGUE AFUA_5G11245)"/>
    <property type="match status" value="1"/>
</dbReference>
<evidence type="ECO:0000256" key="9">
    <source>
        <dbReference type="ARBA" id="ARBA00022989"/>
    </source>
</evidence>
<evidence type="ECO:0000256" key="12">
    <source>
        <dbReference type="ARBA" id="ARBA00023288"/>
    </source>
</evidence>
<gene>
    <name evidence="19" type="ORF">Trco_001498</name>
</gene>
<feature type="transmembrane region" description="Helical" evidence="16">
    <location>
        <begin position="349"/>
        <end position="372"/>
    </location>
</feature>
<sequence length="431" mass="47825">MKFRHWLGILPVASLAFGHRLQEESITSRAISPEQYAGLIAQFPSCALNCLTTLVQQTPCSFTDVQCMCNDDDYEDAATICVRKACKISEALLTKNLSEIACGGPVRDMSARYSVMNIVLGVFTVVLVAARLLFRRFLSGSGKIGLDDWAILVAILIAIGGIVINQVGLVGHGIGKDIWTLPAVELPTFAMYFFIMEVIYLVEMPLIKLSLSLFYLYVFRGTNIRRLLLGTAIFNVVFGVAFIATAVVQCMPLDYYWAQYYDYPPQGTCIDLNRFAWANAGMSLTVDLWMLILPLGQVRRLDLGWKKKICIVFMFSMGAFVSVISLLRLKSVIFFADLINPTWDQWNVAWWSTIEVNVGIICTCLPTVRLILKRMFPRTLSSGNDRSVACLSHIGDAPPRGAETPTSSSMELSTTALATDARSGEKPFENV</sequence>
<keyword evidence="6" id="KW-0325">Glycoprotein</keyword>
<feature type="disulfide bond" evidence="14">
    <location>
        <begin position="69"/>
        <end position="102"/>
    </location>
</feature>
<comment type="similarity">
    <text evidence="13">Belongs to the SAT4 family.</text>
</comment>